<keyword evidence="2" id="KW-0813">Transport</keyword>
<dbReference type="InterPro" id="IPR007387">
    <property type="entry name" value="TRAP_DctQ"/>
</dbReference>
<evidence type="ECO:0000256" key="9">
    <source>
        <dbReference type="SAM" id="Phobius"/>
    </source>
</evidence>
<dbReference type="GO" id="GO:0015740">
    <property type="term" value="P:C4-dicarboxylate transport"/>
    <property type="evidence" value="ECO:0007669"/>
    <property type="project" value="TreeGrafter"/>
</dbReference>
<evidence type="ECO:0000256" key="2">
    <source>
        <dbReference type="ARBA" id="ARBA00022448"/>
    </source>
</evidence>
<keyword evidence="6 9" id="KW-1133">Transmembrane helix</keyword>
<evidence type="ECO:0000256" key="3">
    <source>
        <dbReference type="ARBA" id="ARBA00022475"/>
    </source>
</evidence>
<dbReference type="PANTHER" id="PTHR35011:SF2">
    <property type="entry name" value="2,3-DIKETO-L-GULONATE TRAP TRANSPORTER SMALL PERMEASE PROTEIN YIAM"/>
    <property type="match status" value="1"/>
</dbReference>
<reference evidence="11 12" key="1">
    <citation type="submission" date="2016-10" db="EMBL/GenBank/DDBJ databases">
        <authorList>
            <person name="de Groot N.N."/>
        </authorList>
    </citation>
    <scope>NUCLEOTIDE SEQUENCE [LARGE SCALE GENOMIC DNA]</scope>
    <source>
        <strain evidence="11 12">F</strain>
    </source>
</reference>
<protein>
    <submittedName>
        <fullName evidence="11">TRAP-type C4-dicarboxylate transport system, small permease component</fullName>
    </submittedName>
</protein>
<dbReference type="AlphaFoldDB" id="A0A1I6ICG9"/>
<gene>
    <name evidence="11" type="ORF">SAMN02910262_00170</name>
</gene>
<feature type="transmembrane region" description="Helical" evidence="9">
    <location>
        <begin position="52"/>
        <end position="68"/>
    </location>
</feature>
<evidence type="ECO:0000256" key="8">
    <source>
        <dbReference type="ARBA" id="ARBA00038436"/>
    </source>
</evidence>
<comment type="subcellular location">
    <subcellularLocation>
        <location evidence="1">Cell inner membrane</location>
        <topology evidence="1">Multi-pass membrane protein</topology>
    </subcellularLocation>
</comment>
<evidence type="ECO:0000256" key="6">
    <source>
        <dbReference type="ARBA" id="ARBA00022989"/>
    </source>
</evidence>
<evidence type="ECO:0000256" key="7">
    <source>
        <dbReference type="ARBA" id="ARBA00023136"/>
    </source>
</evidence>
<evidence type="ECO:0000313" key="11">
    <source>
        <dbReference type="EMBL" id="SFR64060.1"/>
    </source>
</evidence>
<evidence type="ECO:0000313" key="12">
    <source>
        <dbReference type="Proteomes" id="UP000214760"/>
    </source>
</evidence>
<dbReference type="RefSeq" id="WP_031471144.1">
    <property type="nucleotide sequence ID" value="NZ_FOZC01000001.1"/>
</dbReference>
<keyword evidence="3" id="KW-1003">Cell membrane</keyword>
<keyword evidence="5 9" id="KW-0812">Transmembrane</keyword>
<evidence type="ECO:0000259" key="10">
    <source>
        <dbReference type="Pfam" id="PF04290"/>
    </source>
</evidence>
<dbReference type="Pfam" id="PF04290">
    <property type="entry name" value="DctQ"/>
    <property type="match status" value="1"/>
</dbReference>
<dbReference type="Proteomes" id="UP000214760">
    <property type="component" value="Unassembled WGS sequence"/>
</dbReference>
<dbReference type="GO" id="GO:0022857">
    <property type="term" value="F:transmembrane transporter activity"/>
    <property type="evidence" value="ECO:0007669"/>
    <property type="project" value="TreeGrafter"/>
</dbReference>
<sequence length="166" mass="19455">MKVLKWLNRYIEEFLLIAILCSIVIVMLYQIIRRYIFNSSLSWSEEFCRYAFIWFIFIALPYSIRLGTELRMDAVISALPEKVNHSLKLTLSVASLIFTLFLFSQSVDTVYEAVIAKEVSTGLHLPKQYIYMSMPTGFGLSIVRYTQMILKQVQHQKHKHEKEAYS</sequence>
<accession>A0A1I6ICG9</accession>
<evidence type="ECO:0000256" key="1">
    <source>
        <dbReference type="ARBA" id="ARBA00004429"/>
    </source>
</evidence>
<dbReference type="GO" id="GO:0005886">
    <property type="term" value="C:plasma membrane"/>
    <property type="evidence" value="ECO:0007669"/>
    <property type="project" value="UniProtKB-SubCell"/>
</dbReference>
<dbReference type="InterPro" id="IPR055348">
    <property type="entry name" value="DctQ"/>
</dbReference>
<name>A0A1I6ICG9_9FIRM</name>
<keyword evidence="7 9" id="KW-0472">Membrane</keyword>
<comment type="similarity">
    <text evidence="8">Belongs to the TRAP transporter small permease family.</text>
</comment>
<evidence type="ECO:0000256" key="4">
    <source>
        <dbReference type="ARBA" id="ARBA00022519"/>
    </source>
</evidence>
<evidence type="ECO:0000256" key="5">
    <source>
        <dbReference type="ARBA" id="ARBA00022692"/>
    </source>
</evidence>
<dbReference type="PANTHER" id="PTHR35011">
    <property type="entry name" value="2,3-DIKETO-L-GULONATE TRAP TRANSPORTER SMALL PERMEASE PROTEIN YIAM"/>
    <property type="match status" value="1"/>
</dbReference>
<feature type="transmembrane region" description="Helical" evidence="9">
    <location>
        <begin position="12"/>
        <end position="32"/>
    </location>
</feature>
<feature type="domain" description="Tripartite ATP-independent periplasmic transporters DctQ component" evidence="10">
    <location>
        <begin position="23"/>
        <end position="154"/>
    </location>
</feature>
<proteinExistence type="inferred from homology"/>
<organism evidence="11 12">
    <name type="scientific">[Clostridium] aminophilum</name>
    <dbReference type="NCBI Taxonomy" id="1526"/>
    <lineage>
        <taxon>Bacteria</taxon>
        <taxon>Bacillati</taxon>
        <taxon>Bacillota</taxon>
        <taxon>Clostridia</taxon>
        <taxon>Lachnospirales</taxon>
        <taxon>Lachnospiraceae</taxon>
    </lineage>
</organism>
<dbReference type="EMBL" id="FOZC01000001">
    <property type="protein sequence ID" value="SFR64060.1"/>
    <property type="molecule type" value="Genomic_DNA"/>
</dbReference>
<keyword evidence="4" id="KW-0997">Cell inner membrane</keyword>